<reference evidence="1 2" key="1">
    <citation type="submission" date="2022-12" db="EMBL/GenBank/DDBJ databases">
        <title>Genome sequence of Pasteurellaceae Bisgaard Taxon 45.</title>
        <authorList>
            <person name="Foggin C."/>
            <person name="Rosen L.E."/>
            <person name="Henton M."/>
            <person name="Buys A."/>
            <person name="Floyd T."/>
            <person name="Turner A.D."/>
            <person name="Tarbin J."/>
            <person name="Lloyd A.S."/>
            <person name="Chaitezvi C."/>
            <person name="Ellis R.J."/>
            <person name="Roberts H.C."/>
            <person name="Dastjerdi A."/>
            <person name="Nunez A."/>
            <person name="Van Vliet A.H."/>
            <person name="Steinbach F."/>
        </authorList>
    </citation>
    <scope>NUCLEOTIDE SEQUENCE [LARGE SCALE GENOMIC DNA]</scope>
    <source>
        <strain evidence="1 2">VF20HR</strain>
    </source>
</reference>
<protein>
    <recommendedName>
        <fullName evidence="3">Lipoprotein</fullName>
    </recommendedName>
</protein>
<dbReference type="EMBL" id="JAQAHH010000006">
    <property type="protein sequence ID" value="MDP9500462.1"/>
    <property type="molecule type" value="Genomic_DNA"/>
</dbReference>
<gene>
    <name evidence="1" type="ORF">O7M46_05775</name>
</gene>
<proteinExistence type="predicted"/>
<dbReference type="Proteomes" id="UP001224083">
    <property type="component" value="Unassembled WGS sequence"/>
</dbReference>
<evidence type="ECO:0008006" key="3">
    <source>
        <dbReference type="Google" id="ProtNLM"/>
    </source>
</evidence>
<sequence length="108" mass="12378">MQWKQVLTLSVIATCVSGCVEHSVASGQRIEAGKAFRVTGEIQRMNTMACQDNDDWYLDGYRVGKSFREHQQKMLSQRTAYCEEQTGKAVPDQFRHSWNSGYQQGLKR</sequence>
<name>A0ABT9KEH5_9PAST</name>
<accession>A0ABT9KEH5</accession>
<comment type="caution">
    <text evidence="1">The sequence shown here is derived from an EMBL/GenBank/DDBJ whole genome shotgun (WGS) entry which is preliminary data.</text>
</comment>
<organism evidence="1 2">
    <name type="scientific">Bisgaard Taxon 45</name>
    <dbReference type="NCBI Taxonomy" id="304289"/>
    <lineage>
        <taxon>Bacteria</taxon>
        <taxon>Pseudomonadati</taxon>
        <taxon>Pseudomonadota</taxon>
        <taxon>Gammaproteobacteria</taxon>
        <taxon>Pasteurellales</taxon>
        <taxon>Pasteurellaceae</taxon>
    </lineage>
</organism>
<keyword evidence="2" id="KW-1185">Reference proteome</keyword>
<evidence type="ECO:0000313" key="1">
    <source>
        <dbReference type="EMBL" id="MDP9500462.1"/>
    </source>
</evidence>
<evidence type="ECO:0000313" key="2">
    <source>
        <dbReference type="Proteomes" id="UP001224083"/>
    </source>
</evidence>